<gene>
    <name evidence="1" type="ORF">Vadar_022200</name>
</gene>
<evidence type="ECO:0000313" key="1">
    <source>
        <dbReference type="EMBL" id="KAH7858306.1"/>
    </source>
</evidence>
<accession>A0ACB7YXY9</accession>
<keyword evidence="2" id="KW-1185">Reference proteome</keyword>
<name>A0ACB7YXY9_9ERIC</name>
<proteinExistence type="predicted"/>
<comment type="caution">
    <text evidence="1">The sequence shown here is derived from an EMBL/GenBank/DDBJ whole genome shotgun (WGS) entry which is preliminary data.</text>
</comment>
<organism evidence="1 2">
    <name type="scientific">Vaccinium darrowii</name>
    <dbReference type="NCBI Taxonomy" id="229202"/>
    <lineage>
        <taxon>Eukaryota</taxon>
        <taxon>Viridiplantae</taxon>
        <taxon>Streptophyta</taxon>
        <taxon>Embryophyta</taxon>
        <taxon>Tracheophyta</taxon>
        <taxon>Spermatophyta</taxon>
        <taxon>Magnoliopsida</taxon>
        <taxon>eudicotyledons</taxon>
        <taxon>Gunneridae</taxon>
        <taxon>Pentapetalae</taxon>
        <taxon>asterids</taxon>
        <taxon>Ericales</taxon>
        <taxon>Ericaceae</taxon>
        <taxon>Vaccinioideae</taxon>
        <taxon>Vaccinieae</taxon>
        <taxon>Vaccinium</taxon>
    </lineage>
</organism>
<dbReference type="Proteomes" id="UP000828048">
    <property type="component" value="Chromosome 3"/>
</dbReference>
<evidence type="ECO:0000313" key="2">
    <source>
        <dbReference type="Proteomes" id="UP000828048"/>
    </source>
</evidence>
<dbReference type="EMBL" id="CM037153">
    <property type="protein sequence ID" value="KAH7858306.1"/>
    <property type="molecule type" value="Genomic_DNA"/>
</dbReference>
<protein>
    <submittedName>
        <fullName evidence="1">Uncharacterized protein</fullName>
    </submittedName>
</protein>
<sequence length="144" mass="16533">MEGIEEEEYTSDEIEEEEPRTMDVKANTREVDNEVGNSFRIPGHEVFRQNMATRAMPYIPPLQSPPAPSLKHAFKHKIMVMGFVNKDQGILEIEFPYATDSFELVQTSGKYCRRMGCTVFYSDRKVSKDNGLGCKNKRDFDIAE</sequence>
<reference evidence="1 2" key="1">
    <citation type="journal article" date="2021" name="Hortic Res">
        <title>High-quality reference genome and annotation aids understanding of berry development for evergreen blueberry (Vaccinium darrowii).</title>
        <authorList>
            <person name="Yu J."/>
            <person name="Hulse-Kemp A.M."/>
            <person name="Babiker E."/>
            <person name="Staton M."/>
        </authorList>
    </citation>
    <scope>NUCLEOTIDE SEQUENCE [LARGE SCALE GENOMIC DNA]</scope>
    <source>
        <strain evidence="2">cv. NJ 8807/NJ 8810</strain>
        <tissue evidence="1">Young leaf</tissue>
    </source>
</reference>